<dbReference type="InterPro" id="IPR058852">
    <property type="entry name" value="HTH_77"/>
</dbReference>
<dbReference type="Gene3D" id="3.40.50.300">
    <property type="entry name" value="P-loop containing nucleotide triphosphate hydrolases"/>
    <property type="match status" value="1"/>
</dbReference>
<dbReference type="InterPro" id="IPR005158">
    <property type="entry name" value="BTAD"/>
</dbReference>
<comment type="similarity">
    <text evidence="1">Belongs to the AfsR/DnrI/RedD regulatory family.</text>
</comment>
<dbReference type="Gene3D" id="1.25.40.10">
    <property type="entry name" value="Tetratricopeptide repeat domain"/>
    <property type="match status" value="1"/>
</dbReference>
<evidence type="ECO:0000259" key="5">
    <source>
        <dbReference type="SMART" id="SM01043"/>
    </source>
</evidence>
<comment type="caution">
    <text evidence="6">The sequence shown here is derived from an EMBL/GenBank/DDBJ whole genome shotgun (WGS) entry which is preliminary data.</text>
</comment>
<evidence type="ECO:0000259" key="4">
    <source>
        <dbReference type="SMART" id="SM00862"/>
    </source>
</evidence>
<organism evidence="6 7">
    <name type="scientific">Dactylosporangium vinaceum</name>
    <dbReference type="NCBI Taxonomy" id="53362"/>
    <lineage>
        <taxon>Bacteria</taxon>
        <taxon>Bacillati</taxon>
        <taxon>Actinomycetota</taxon>
        <taxon>Actinomycetes</taxon>
        <taxon>Micromonosporales</taxon>
        <taxon>Micromonosporaceae</taxon>
        <taxon>Dactylosporangium</taxon>
    </lineage>
</organism>
<evidence type="ECO:0000313" key="7">
    <source>
        <dbReference type="Proteomes" id="UP001589608"/>
    </source>
</evidence>
<protein>
    <submittedName>
        <fullName evidence="6">BTAD domain-containing putative transcriptional regulator</fullName>
    </submittedName>
</protein>
<dbReference type="Proteomes" id="UP001589608">
    <property type="component" value="Unassembled WGS sequence"/>
</dbReference>
<dbReference type="Pfam" id="PF03704">
    <property type="entry name" value="BTAD"/>
    <property type="match status" value="1"/>
</dbReference>
<evidence type="ECO:0000313" key="6">
    <source>
        <dbReference type="EMBL" id="MFB9449925.1"/>
    </source>
</evidence>
<dbReference type="SMART" id="SM01043">
    <property type="entry name" value="BTAD"/>
    <property type="match status" value="1"/>
</dbReference>
<sequence length="1057" mass="110157">MRITTLGELAVDGRPVRGERLAAVVRALVDARGRTLTPAVLAEAVWGGAPPDDAAGAVHALIARARRLGLPIAAVPGGYRVSPEDIEPDVVLVQAHVTAARRARDPAEAAGHAAQARSGFPAVPELTDGTVAALFADVAAAQAHAALATGRVAPGLEADLTLLATLTPPHEPSAALLMRLLAAQSRQAEALAVMERLRETLAERYGSDPSPIVAEAHLAVLRGEAASGPGEQPRAAGSGKRLPPSWRRAATAMLGREHDVDAVRAALGQGPLVTVVAVGGAGKTRLAAEIARRTAAAGGAVHVVELAGVRAADAVLPAIVAAADPAPAGTEKIMSAGERLAEVAGLVVLDNCEHLLGGAAGAVAELLDASPDVAVLATSRAPLGLPGEVVHRLATLDDDAALELLTARARAGGARIGGADARQTLCRRLDNLPLALELAAARLRHMPIEDVLAGLDDRFGLLDDALRGLPDRHAGLWAMVDWSRELLGPEERVLLERLAVIPAPFTKDVAEHVAGQHRGLAVRLATLVEQSLLVLEDGHRYRMLETVREYGEARLAAAGGRDAAMDGLVDWARAEAVRLHGEFIGPGQLAAFARCGAEQDNLVAALRWACGRDDAAAVDIAVPLFHLWTVRGLHGEVAPWAAALLRAGDPVARREYPLVRTADPDRLTWLCLLAGINAFAVDAHRVFALAERVLRRLGRDRPGARVSRRAAALATVVPALGELNLDKGLAAAEALIAQPDPYAQGFGLFLRGVIRENRGDAVPVAERTADAELAYRRFEAAGDHWGMAMAAQMIGSQGGPDGADWLRRGAGHMELLGAAEDAGSIRVMLDAQLAQLGDDAAAERLVEVANAGPVATPVGFQIMEGAQANLGLAHYAWRQGRTGDAVAHAERAAEIAREGAAPVPQVRVVFGTAAAVFNLRAAGAAGGVRAAGFLEAVRAEALNGLDVPSLGVWALGTAALAAHLGDGEAARELWTLGMRCSANPAQLFEPGTDPVLDAAVGRSHRAAQASPGAAEPAGADFDEPYGPGFEHWRTRPMTEVTGRIRELAEVHLQTLRR</sequence>
<feature type="domain" description="OmpR/PhoB-type" evidence="4">
    <location>
        <begin position="13"/>
        <end position="81"/>
    </location>
</feature>
<proteinExistence type="inferred from homology"/>
<gene>
    <name evidence="6" type="ORF">ACFFTR_43195</name>
</gene>
<dbReference type="RefSeq" id="WP_223093468.1">
    <property type="nucleotide sequence ID" value="NZ_CP061913.1"/>
</dbReference>
<dbReference type="SUPFAM" id="SSF48452">
    <property type="entry name" value="TPR-like"/>
    <property type="match status" value="1"/>
</dbReference>
<keyword evidence="2" id="KW-0238">DNA-binding</keyword>
<dbReference type="SMART" id="SM00862">
    <property type="entry name" value="Trans_reg_C"/>
    <property type="match status" value="1"/>
</dbReference>
<evidence type="ECO:0000256" key="2">
    <source>
        <dbReference type="ARBA" id="ARBA00023125"/>
    </source>
</evidence>
<name>A0ABV5MM27_9ACTN</name>
<keyword evidence="7" id="KW-1185">Reference proteome</keyword>
<dbReference type="SUPFAM" id="SSF52540">
    <property type="entry name" value="P-loop containing nucleoside triphosphate hydrolases"/>
    <property type="match status" value="1"/>
</dbReference>
<dbReference type="PANTHER" id="PTHR47691:SF3">
    <property type="entry name" value="HTH-TYPE TRANSCRIPTIONAL REGULATOR RV0890C-RELATED"/>
    <property type="match status" value="1"/>
</dbReference>
<evidence type="ECO:0000256" key="1">
    <source>
        <dbReference type="ARBA" id="ARBA00005820"/>
    </source>
</evidence>
<dbReference type="InterPro" id="IPR027417">
    <property type="entry name" value="P-loop_NTPase"/>
</dbReference>
<dbReference type="InterPro" id="IPR001867">
    <property type="entry name" value="OmpR/PhoB-type_DNA-bd"/>
</dbReference>
<accession>A0ABV5MM27</accession>
<feature type="compositionally biased region" description="Low complexity" evidence="3">
    <location>
        <begin position="1006"/>
        <end position="1019"/>
    </location>
</feature>
<evidence type="ECO:0000256" key="3">
    <source>
        <dbReference type="SAM" id="MobiDB-lite"/>
    </source>
</evidence>
<feature type="domain" description="Bacterial transcriptional activator" evidence="5">
    <location>
        <begin position="88"/>
        <end position="221"/>
    </location>
</feature>
<dbReference type="EMBL" id="JBHMCA010000070">
    <property type="protein sequence ID" value="MFB9449925.1"/>
    <property type="molecule type" value="Genomic_DNA"/>
</dbReference>
<feature type="region of interest" description="Disordered" evidence="3">
    <location>
        <begin position="1003"/>
        <end position="1022"/>
    </location>
</feature>
<dbReference type="Pfam" id="PF25872">
    <property type="entry name" value="HTH_77"/>
    <property type="match status" value="1"/>
</dbReference>
<reference evidence="6 7" key="1">
    <citation type="submission" date="2024-09" db="EMBL/GenBank/DDBJ databases">
        <authorList>
            <person name="Sun Q."/>
            <person name="Mori K."/>
        </authorList>
    </citation>
    <scope>NUCLEOTIDE SEQUENCE [LARGE SCALE GENOMIC DNA]</scope>
    <source>
        <strain evidence="6 7">JCM 3307</strain>
    </source>
</reference>
<dbReference type="InterPro" id="IPR011990">
    <property type="entry name" value="TPR-like_helical_dom_sf"/>
</dbReference>
<dbReference type="PANTHER" id="PTHR47691">
    <property type="entry name" value="REGULATOR-RELATED"/>
    <property type="match status" value="1"/>
</dbReference>